<dbReference type="Pfam" id="PF13432">
    <property type="entry name" value="TPR_16"/>
    <property type="match status" value="1"/>
</dbReference>
<keyword evidence="1" id="KW-0131">Cell cycle</keyword>
<keyword evidence="1" id="KW-0132">Cell division</keyword>
<dbReference type="SMART" id="SM00028">
    <property type="entry name" value="TPR"/>
    <property type="match status" value="3"/>
</dbReference>
<dbReference type="Gene3D" id="1.25.40.10">
    <property type="entry name" value="Tetratricopeptide repeat domain"/>
    <property type="match status" value="1"/>
</dbReference>
<dbReference type="EMBL" id="CP136862">
    <property type="protein sequence ID" value="WOJ89871.1"/>
    <property type="molecule type" value="Genomic_DNA"/>
</dbReference>
<organism evidence="4 5">
    <name type="scientific">Methylocapsa polymorpha</name>
    <dbReference type="NCBI Taxonomy" id="3080828"/>
    <lineage>
        <taxon>Bacteria</taxon>
        <taxon>Pseudomonadati</taxon>
        <taxon>Pseudomonadota</taxon>
        <taxon>Alphaproteobacteria</taxon>
        <taxon>Hyphomicrobiales</taxon>
        <taxon>Beijerinckiaceae</taxon>
        <taxon>Methylocapsa</taxon>
    </lineage>
</organism>
<dbReference type="HAMAP" id="MF_02066">
    <property type="entry name" value="CpoB"/>
    <property type="match status" value="1"/>
</dbReference>
<dbReference type="RefSeq" id="WP_407339317.1">
    <property type="nucleotide sequence ID" value="NZ_CP136862.1"/>
</dbReference>
<evidence type="ECO:0000313" key="4">
    <source>
        <dbReference type="EMBL" id="WOJ89871.1"/>
    </source>
</evidence>
<accession>A0ABZ0HSS9</accession>
<feature type="compositionally biased region" description="Low complexity" evidence="2">
    <location>
        <begin position="267"/>
        <end position="278"/>
    </location>
</feature>
<dbReference type="InterPro" id="IPR032519">
    <property type="entry name" value="YbgF_tri"/>
</dbReference>
<sequence length="409" mass="43778" precursor="true">MTLFDRTWLTFLAAALLLGIALPAARADTEASPAARLDRLETELAAARTTLQLAQGYGVPPADIGDADELPYPRPHQQGPAGLTVRIDRLDNQMRQINGQIEQLQFETRRLSEQLRKFQEDVDFRFQDVGGRSPPPPGGPKPVQKRTDAPESVIEPGVDPQRFATTAPNSARPSRRRRLQPGRRSGCAGSARPLGSPAATAPDGRTSGLSAARTPSRSDTAGLDQNDPDAPLDLTGGRLHAEQSSPPPALTAKPGPGIAPQAAVASPGGVTAGGTVIAGAPANPVKEEFDLALGYYRQKEYENAEKSFAAFLQKNPKSKMASDATYYLGESFFQRGRQREAAEQYLKISTQYANSPRAPDALLRLGQSLQTLGAKEQACATFGEIVRKYPNASASVKSGAEREAKRAQC</sequence>
<feature type="region of interest" description="Disordered" evidence="2">
    <location>
        <begin position="125"/>
        <end position="278"/>
    </location>
</feature>
<keyword evidence="1" id="KW-0732">Signal</keyword>
<feature type="chain" id="PRO_5044933486" description="Cell division coordinator CpoB" evidence="1">
    <location>
        <begin position="28"/>
        <end position="409"/>
    </location>
</feature>
<dbReference type="InterPro" id="IPR011990">
    <property type="entry name" value="TPR-like_helical_dom_sf"/>
</dbReference>
<dbReference type="Proteomes" id="UP001626536">
    <property type="component" value="Chromosome"/>
</dbReference>
<keyword evidence="5" id="KW-1185">Reference proteome</keyword>
<keyword evidence="1" id="KW-0175">Coiled coil</keyword>
<feature type="compositionally biased region" description="Polar residues" evidence="2">
    <location>
        <begin position="207"/>
        <end position="219"/>
    </location>
</feature>
<feature type="coiled-coil region" evidence="1">
    <location>
        <begin position="87"/>
        <end position="121"/>
    </location>
</feature>
<evidence type="ECO:0000256" key="2">
    <source>
        <dbReference type="SAM" id="MobiDB-lite"/>
    </source>
</evidence>
<comment type="function">
    <text evidence="1">Mediates coordination of peptidoglycan synthesis and outer membrane constriction during cell division.</text>
</comment>
<dbReference type="Pfam" id="PF16331">
    <property type="entry name" value="TolA_bind_tri"/>
    <property type="match status" value="1"/>
</dbReference>
<comment type="subcellular location">
    <subcellularLocation>
        <location evidence="1">Periplasm</location>
    </subcellularLocation>
</comment>
<dbReference type="InterPro" id="IPR014162">
    <property type="entry name" value="CpoB_C"/>
</dbReference>
<evidence type="ECO:0000313" key="5">
    <source>
        <dbReference type="Proteomes" id="UP001626536"/>
    </source>
</evidence>
<dbReference type="Pfam" id="PF13174">
    <property type="entry name" value="TPR_6"/>
    <property type="match status" value="1"/>
</dbReference>
<feature type="domain" description="YbgF trimerisation" evidence="3">
    <location>
        <begin position="77"/>
        <end position="132"/>
    </location>
</feature>
<proteinExistence type="inferred from homology"/>
<protein>
    <recommendedName>
        <fullName evidence="1">Cell division coordinator CpoB</fullName>
    </recommendedName>
</protein>
<reference evidence="4 5" key="1">
    <citation type="submission" date="2023-10" db="EMBL/GenBank/DDBJ databases">
        <title>Novel methanotroph of the genus Methylocapsa from a subarctic wetland.</title>
        <authorList>
            <person name="Belova S.E."/>
            <person name="Oshkin I.Y."/>
            <person name="Miroshnikov K."/>
            <person name="Dedysh S.N."/>
        </authorList>
    </citation>
    <scope>NUCLEOTIDE SEQUENCE [LARGE SCALE GENOMIC DNA]</scope>
    <source>
        <strain evidence="4 5">RX1</strain>
    </source>
</reference>
<dbReference type="InterPro" id="IPR034706">
    <property type="entry name" value="CpoB"/>
</dbReference>
<comment type="similarity">
    <text evidence="1">Belongs to the CpoB family.</text>
</comment>
<feature type="signal peptide" evidence="1">
    <location>
        <begin position="1"/>
        <end position="27"/>
    </location>
</feature>
<evidence type="ECO:0000259" key="3">
    <source>
        <dbReference type="Pfam" id="PF16331"/>
    </source>
</evidence>
<dbReference type="SUPFAM" id="SSF48452">
    <property type="entry name" value="TPR-like"/>
    <property type="match status" value="1"/>
</dbReference>
<name>A0ABZ0HSS9_9HYPH</name>
<gene>
    <name evidence="4" type="primary">ybgF</name>
    <name evidence="1" type="synonym">cpoB</name>
    <name evidence="4" type="ORF">RZS28_00715</name>
</gene>
<evidence type="ECO:0000256" key="1">
    <source>
        <dbReference type="HAMAP-Rule" id="MF_02066"/>
    </source>
</evidence>
<dbReference type="NCBIfam" id="TIGR02795">
    <property type="entry name" value="tol_pal_ybgF"/>
    <property type="match status" value="1"/>
</dbReference>
<dbReference type="InterPro" id="IPR019734">
    <property type="entry name" value="TPR_rpt"/>
</dbReference>
<keyword evidence="1" id="KW-0574">Periplasm</keyword>